<dbReference type="OrthoDB" id="1920326at2759"/>
<keyword evidence="5" id="KW-1185">Reference proteome</keyword>
<organism evidence="5">
    <name type="scientific">Perkinsus marinus (strain ATCC 50983 / TXsc)</name>
    <dbReference type="NCBI Taxonomy" id="423536"/>
    <lineage>
        <taxon>Eukaryota</taxon>
        <taxon>Sar</taxon>
        <taxon>Alveolata</taxon>
        <taxon>Perkinsozoa</taxon>
        <taxon>Perkinsea</taxon>
        <taxon>Perkinsida</taxon>
        <taxon>Perkinsidae</taxon>
        <taxon>Perkinsus</taxon>
    </lineage>
</organism>
<evidence type="ECO:0000313" key="4">
    <source>
        <dbReference type="EMBL" id="EER15950.1"/>
    </source>
</evidence>
<evidence type="ECO:0000256" key="1">
    <source>
        <dbReference type="ARBA" id="ARBA00022722"/>
    </source>
</evidence>
<dbReference type="GO" id="GO:0005737">
    <property type="term" value="C:cytoplasm"/>
    <property type="evidence" value="ECO:0007669"/>
    <property type="project" value="TreeGrafter"/>
</dbReference>
<keyword evidence="1" id="KW-0540">Nuclease</keyword>
<accession>C5KH88</accession>
<dbReference type="GeneID" id="9060862"/>
<dbReference type="RefSeq" id="XP_002784154.1">
    <property type="nucleotide sequence ID" value="XM_002784108.1"/>
</dbReference>
<gene>
    <name evidence="4" type="ORF">Pmar_PMAR003408</name>
</gene>
<dbReference type="SUPFAM" id="SSF53098">
    <property type="entry name" value="Ribonuclease H-like"/>
    <property type="match status" value="1"/>
</dbReference>
<dbReference type="PANTHER" id="PTHR13620:SF104">
    <property type="entry name" value="EXONUCLEASE 3'-5' DOMAIN-CONTAINING PROTEIN 2"/>
    <property type="match status" value="1"/>
</dbReference>
<keyword evidence="4" id="KW-0269">Exonuclease</keyword>
<sequence length="368" mass="40075">MSLPSLAGPNAAIRGLAFCRTLRYVYRRFSAVAEGPTKEVPKLTITPLEIAGLPVLKFKGRVMIIDTVEEDARAADAFDKETLLGFDSETKPSLVPGVTNKTAIIQIASSSVCGVWRVRQLDVLPPTLTKLLTDPSITKASQGATSEVTTVYREFSGLKCQGFVDLHLLAMGLRCTPRSLQGLCALFLHKRLLKAERISNWEQVPLSPSQLEYAATDAWVSRQVLEAMRAAFCVDKLSFERAVNPDDLGLVPRTPASINQPLRVHLAPAITGPSLSRYPTRIAHMWAMLGQWSPHLPRKLVAAQDDAADVMLTAINQLIGGPPEGMMTSTTADSLSVSSSSPLLLRMLSALAVYQNRLSDELAKTEIE</sequence>
<dbReference type="InterPro" id="IPR036397">
    <property type="entry name" value="RNaseH_sf"/>
</dbReference>
<dbReference type="Gene3D" id="3.30.420.10">
    <property type="entry name" value="Ribonuclease H-like superfamily/Ribonuclease H"/>
    <property type="match status" value="1"/>
</dbReference>
<dbReference type="PANTHER" id="PTHR13620">
    <property type="entry name" value="3-5 EXONUCLEASE"/>
    <property type="match status" value="1"/>
</dbReference>
<dbReference type="InterPro" id="IPR002562">
    <property type="entry name" value="3'-5'_exonuclease_dom"/>
</dbReference>
<dbReference type="InterPro" id="IPR051132">
    <property type="entry name" value="3-5_Exonuclease_domain"/>
</dbReference>
<proteinExistence type="predicted"/>
<name>C5KH88_PERM5</name>
<evidence type="ECO:0000313" key="5">
    <source>
        <dbReference type="Proteomes" id="UP000007800"/>
    </source>
</evidence>
<dbReference type="OMA" id="RIMIIDT"/>
<evidence type="ECO:0000256" key="2">
    <source>
        <dbReference type="ARBA" id="ARBA00022801"/>
    </source>
</evidence>
<dbReference type="InterPro" id="IPR012337">
    <property type="entry name" value="RNaseH-like_sf"/>
</dbReference>
<dbReference type="GO" id="GO:0003676">
    <property type="term" value="F:nucleic acid binding"/>
    <property type="evidence" value="ECO:0007669"/>
    <property type="project" value="InterPro"/>
</dbReference>
<dbReference type="EMBL" id="GG673069">
    <property type="protein sequence ID" value="EER15950.1"/>
    <property type="molecule type" value="Genomic_DNA"/>
</dbReference>
<evidence type="ECO:0000259" key="3">
    <source>
        <dbReference type="SMART" id="SM00474"/>
    </source>
</evidence>
<dbReference type="CDD" id="cd06141">
    <property type="entry name" value="WRN_exo"/>
    <property type="match status" value="1"/>
</dbReference>
<dbReference type="Pfam" id="PF01612">
    <property type="entry name" value="DNA_pol_A_exo1"/>
    <property type="match status" value="1"/>
</dbReference>
<feature type="domain" description="3'-5' exonuclease" evidence="3">
    <location>
        <begin position="62"/>
        <end position="233"/>
    </location>
</feature>
<keyword evidence="2" id="KW-0378">Hydrolase</keyword>
<dbReference type="Proteomes" id="UP000007800">
    <property type="component" value="Unassembled WGS sequence"/>
</dbReference>
<dbReference type="GO" id="GO:0008408">
    <property type="term" value="F:3'-5' exonuclease activity"/>
    <property type="evidence" value="ECO:0007669"/>
    <property type="project" value="InterPro"/>
</dbReference>
<dbReference type="SMART" id="SM00474">
    <property type="entry name" value="35EXOc"/>
    <property type="match status" value="1"/>
</dbReference>
<dbReference type="GO" id="GO:0006139">
    <property type="term" value="P:nucleobase-containing compound metabolic process"/>
    <property type="evidence" value="ECO:0007669"/>
    <property type="project" value="InterPro"/>
</dbReference>
<dbReference type="GO" id="GO:0005634">
    <property type="term" value="C:nucleus"/>
    <property type="evidence" value="ECO:0007669"/>
    <property type="project" value="TreeGrafter"/>
</dbReference>
<dbReference type="InParanoid" id="C5KH88"/>
<dbReference type="AlphaFoldDB" id="C5KH88"/>
<reference evidence="4 5" key="1">
    <citation type="submission" date="2008-07" db="EMBL/GenBank/DDBJ databases">
        <authorList>
            <person name="El-Sayed N."/>
            <person name="Caler E."/>
            <person name="Inman J."/>
            <person name="Amedeo P."/>
            <person name="Hass B."/>
            <person name="Wortman J."/>
        </authorList>
    </citation>
    <scope>NUCLEOTIDE SEQUENCE [LARGE SCALE GENOMIC DNA]</scope>
    <source>
        <strain evidence="5">ATCC 50983 / TXsc</strain>
    </source>
</reference>
<protein>
    <submittedName>
        <fullName evidence="4">3-5 exonuclease, putative</fullName>
    </submittedName>
</protein>